<feature type="chain" id="PRO_5045889362" description="Parvulin-like PPIase" evidence="10">
    <location>
        <begin position="28"/>
        <end position="442"/>
    </location>
</feature>
<evidence type="ECO:0000256" key="4">
    <source>
        <dbReference type="ARBA" id="ARBA00023110"/>
    </source>
</evidence>
<dbReference type="InterPro" id="IPR000297">
    <property type="entry name" value="PPIase_PpiC"/>
</dbReference>
<accession>A0ABW1KTX9</accession>
<dbReference type="GO" id="GO:0003755">
    <property type="term" value="F:peptidyl-prolyl cis-trans isomerase activity"/>
    <property type="evidence" value="ECO:0007669"/>
    <property type="project" value="UniProtKB-EC"/>
</dbReference>
<evidence type="ECO:0000313" key="12">
    <source>
        <dbReference type="EMBL" id="MFC6033992.1"/>
    </source>
</evidence>
<reference evidence="12 13" key="1">
    <citation type="submission" date="2024-09" db="EMBL/GenBank/DDBJ databases">
        <authorList>
            <person name="Zhang Z.-H."/>
        </authorList>
    </citation>
    <scope>NUCLEOTIDE SEQUENCE [LARGE SCALE GENOMIC DNA]</scope>
    <source>
        <strain evidence="12 13">HHTR114</strain>
    </source>
</reference>
<evidence type="ECO:0000256" key="1">
    <source>
        <dbReference type="ARBA" id="ARBA00018370"/>
    </source>
</evidence>
<evidence type="ECO:0000313" key="13">
    <source>
        <dbReference type="Proteomes" id="UP001596116"/>
    </source>
</evidence>
<dbReference type="Proteomes" id="UP001596116">
    <property type="component" value="Unassembled WGS sequence"/>
</dbReference>
<sequence>MRFSVISSVAYFIATGLAAALLTPAAAQIQTNSEGLTSDQVIERSGVPPSAVAAVVNDAVVTTFDVRQRMKLMLISAGGQIPPEAMPQIQAQALRDLIEERLKLQETGKWDLVVGEDEVQNDLSLMAAQSNITVDQMVDELGNAGISVNTLKEQIRSQIAWPQLVQGRYRDRVRVNEDEIETTLERMREDVSKEQFLVSEICIPVDNPSQAQEYYQGSLQLIEQMRRGVPFAVVAQQFSACTTAAVGGDLGWVRAGELDEELDNAIRTLPPGSVTNPIPSDGAFIILAVRDKRAAAIAGEPTFTLAYASADESLGNAAAHAALENIETAEVCFSRGLRIDMGKGVGFSLLENVTLDKIDERFRPFIEDLERGEQSTVIEADGAYHSAYVCDKDEGLGLPSRAAIENRIYSRQLERIGQQYLRDIERDSMVDIRSYNLTQPNG</sequence>
<proteinExistence type="predicted"/>
<dbReference type="InterPro" id="IPR050280">
    <property type="entry name" value="OMP_Chaperone_SurA"/>
</dbReference>
<dbReference type="EMBL" id="JBHPON010000001">
    <property type="protein sequence ID" value="MFC6033992.1"/>
    <property type="molecule type" value="Genomic_DNA"/>
</dbReference>
<dbReference type="InterPro" id="IPR027304">
    <property type="entry name" value="Trigger_fact/SurA_dom_sf"/>
</dbReference>
<dbReference type="PANTHER" id="PTHR47637:SF1">
    <property type="entry name" value="CHAPERONE SURA"/>
    <property type="match status" value="1"/>
</dbReference>
<dbReference type="SUPFAM" id="SSF54534">
    <property type="entry name" value="FKBP-like"/>
    <property type="match status" value="1"/>
</dbReference>
<evidence type="ECO:0000256" key="5">
    <source>
        <dbReference type="ARBA" id="ARBA00023186"/>
    </source>
</evidence>
<dbReference type="SUPFAM" id="SSF109998">
    <property type="entry name" value="Triger factor/SurA peptide-binding domain-like"/>
    <property type="match status" value="1"/>
</dbReference>
<dbReference type="Pfam" id="PF00639">
    <property type="entry name" value="Rotamase"/>
    <property type="match status" value="1"/>
</dbReference>
<evidence type="ECO:0000259" key="11">
    <source>
        <dbReference type="PROSITE" id="PS50198"/>
    </source>
</evidence>
<keyword evidence="2 10" id="KW-0732">Signal</keyword>
<evidence type="ECO:0000256" key="8">
    <source>
        <dbReference type="ARBA" id="ARBA00031484"/>
    </source>
</evidence>
<keyword evidence="13" id="KW-1185">Reference proteome</keyword>
<feature type="domain" description="PpiC" evidence="11">
    <location>
        <begin position="193"/>
        <end position="291"/>
    </location>
</feature>
<organism evidence="12 13">
    <name type="scientific">Hyphococcus aureus</name>
    <dbReference type="NCBI Taxonomy" id="2666033"/>
    <lineage>
        <taxon>Bacteria</taxon>
        <taxon>Pseudomonadati</taxon>
        <taxon>Pseudomonadota</taxon>
        <taxon>Alphaproteobacteria</taxon>
        <taxon>Parvularculales</taxon>
        <taxon>Parvularculaceae</taxon>
        <taxon>Hyphococcus</taxon>
    </lineage>
</organism>
<dbReference type="PROSITE" id="PS01096">
    <property type="entry name" value="PPIC_PPIASE_1"/>
    <property type="match status" value="1"/>
</dbReference>
<dbReference type="PANTHER" id="PTHR47637">
    <property type="entry name" value="CHAPERONE SURA"/>
    <property type="match status" value="1"/>
</dbReference>
<gene>
    <name evidence="12" type="ORF">ACFMB1_00475</name>
</gene>
<comment type="caution">
    <text evidence="12">The sequence shown here is derived from an EMBL/GenBank/DDBJ whole genome shotgun (WGS) entry which is preliminary data.</text>
</comment>
<evidence type="ECO:0000256" key="3">
    <source>
        <dbReference type="ARBA" id="ARBA00022764"/>
    </source>
</evidence>
<dbReference type="Pfam" id="PF09312">
    <property type="entry name" value="SurA_N"/>
    <property type="match status" value="1"/>
</dbReference>
<dbReference type="PROSITE" id="PS50198">
    <property type="entry name" value="PPIC_PPIASE_2"/>
    <property type="match status" value="1"/>
</dbReference>
<dbReference type="InterPro" id="IPR023058">
    <property type="entry name" value="PPIase_PpiC_CS"/>
</dbReference>
<keyword evidence="5" id="KW-0143">Chaperone</keyword>
<evidence type="ECO:0000256" key="6">
    <source>
        <dbReference type="ARBA" id="ARBA00023235"/>
    </source>
</evidence>
<evidence type="ECO:0000256" key="10">
    <source>
        <dbReference type="SAM" id="SignalP"/>
    </source>
</evidence>
<feature type="signal peptide" evidence="10">
    <location>
        <begin position="1"/>
        <end position="27"/>
    </location>
</feature>
<dbReference type="InterPro" id="IPR015391">
    <property type="entry name" value="SurA_N"/>
</dbReference>
<dbReference type="Gene3D" id="3.10.50.40">
    <property type="match status" value="1"/>
</dbReference>
<keyword evidence="4 9" id="KW-0697">Rotamase</keyword>
<keyword evidence="6 9" id="KW-0413">Isomerase</keyword>
<dbReference type="RefSeq" id="WP_379880718.1">
    <property type="nucleotide sequence ID" value="NZ_JBHPON010000001.1"/>
</dbReference>
<dbReference type="Gene3D" id="1.10.4030.10">
    <property type="entry name" value="Porin chaperone SurA, peptide-binding domain"/>
    <property type="match status" value="1"/>
</dbReference>
<dbReference type="InterPro" id="IPR046357">
    <property type="entry name" value="PPIase_dom_sf"/>
</dbReference>
<evidence type="ECO:0000256" key="9">
    <source>
        <dbReference type="PROSITE-ProRule" id="PRU00278"/>
    </source>
</evidence>
<evidence type="ECO:0000256" key="2">
    <source>
        <dbReference type="ARBA" id="ARBA00022729"/>
    </source>
</evidence>
<name>A0ABW1KTX9_9PROT</name>
<keyword evidence="3" id="KW-0574">Periplasm</keyword>
<protein>
    <recommendedName>
        <fullName evidence="1">Parvulin-like PPIase</fullName>
    </recommendedName>
    <alternativeName>
        <fullName evidence="7">Peptidyl-prolyl cis-trans isomerase plp</fullName>
    </alternativeName>
    <alternativeName>
        <fullName evidence="8">Rotamase plp</fullName>
    </alternativeName>
</protein>
<evidence type="ECO:0000256" key="7">
    <source>
        <dbReference type="ARBA" id="ARBA00030642"/>
    </source>
</evidence>